<accession>A0A2S6ZDR7</accession>
<dbReference type="RefSeq" id="WP_128420717.1">
    <property type="nucleotide sequence ID" value="NZ_CP049017.1"/>
</dbReference>
<proteinExistence type="predicted"/>
<dbReference type="AlphaFoldDB" id="A0A2S6ZDR7"/>
<name>A0A2S6ZDR7_9XANT</name>
<comment type="caution">
    <text evidence="1">The sequence shown here is derived from an EMBL/GenBank/DDBJ whole genome shotgun (WGS) entry which is preliminary data.</text>
</comment>
<dbReference type="Pfam" id="PF03864">
    <property type="entry name" value="Phage_cap_E"/>
    <property type="match status" value="1"/>
</dbReference>
<dbReference type="Proteomes" id="UP000239898">
    <property type="component" value="Unassembled WGS sequence"/>
</dbReference>
<organism evidence="1 2">
    <name type="scientific">Xanthomonas theicola</name>
    <dbReference type="NCBI Taxonomy" id="56464"/>
    <lineage>
        <taxon>Bacteria</taxon>
        <taxon>Pseudomonadati</taxon>
        <taxon>Pseudomonadota</taxon>
        <taxon>Gammaproteobacteria</taxon>
        <taxon>Lysobacterales</taxon>
        <taxon>Lysobacteraceae</taxon>
        <taxon>Xanthomonas</taxon>
    </lineage>
</organism>
<protein>
    <submittedName>
        <fullName evidence="1">Major capsid protein E</fullName>
    </submittedName>
</protein>
<reference evidence="1 2" key="1">
    <citation type="submission" date="2016-08" db="EMBL/GenBank/DDBJ databases">
        <title>Evolution of the type three secretion system and type three effector repertoires in Xanthomonas.</title>
        <authorList>
            <person name="Merda D."/>
            <person name="Briand M."/>
            <person name="Bosis E."/>
            <person name="Rousseau C."/>
            <person name="Portier P."/>
            <person name="Jacques M.-A."/>
            <person name="Fischer-Le Saux M."/>
        </authorList>
    </citation>
    <scope>NUCLEOTIDE SEQUENCE [LARGE SCALE GENOMIC DNA]</scope>
    <source>
        <strain evidence="1 2">CFBP 4691</strain>
    </source>
</reference>
<dbReference type="InterPro" id="IPR005564">
    <property type="entry name" value="Major_capsid_GpE"/>
</dbReference>
<evidence type="ECO:0000313" key="1">
    <source>
        <dbReference type="EMBL" id="PPT90424.1"/>
    </source>
</evidence>
<sequence length="335" mass="36431">MDLQTLLALGVLSLDALNAYINNLPRVPTRIAQLGLFSESGLTGTNIVKVGITDGKLVLVPNVPRGSPGQPKNLERGKVKLFETAHLPQRSTVMADTLLNVYDPTTDPAGDSVAAVVNALQLVHRRDVDYTIEYHRMGALRGQVLDSDGSVIWDMYQEFGVEQIVIPMGLGTDSTKVRPKLLAVKRQIEDVLGGVPYSGVRVFCSPEFFDLLIDHKDVRDAYARFQEGAALRDDPRAGFTFAGIVFEEMVGAVGGTPFIPAGEALAFPMGVPDMFITRFAPADYIETVKGTGLPYYSKIAKLRMDKGVELESQSNPINLNTRPRAVIRLKASGTA</sequence>
<dbReference type="OrthoDB" id="6388191at2"/>
<keyword evidence="2" id="KW-1185">Reference proteome</keyword>
<dbReference type="EMBL" id="MIGX01000058">
    <property type="protein sequence ID" value="PPT90424.1"/>
    <property type="molecule type" value="Genomic_DNA"/>
</dbReference>
<gene>
    <name evidence="1" type="ORF">XthCFBP4691_12430</name>
</gene>
<evidence type="ECO:0000313" key="2">
    <source>
        <dbReference type="Proteomes" id="UP000239898"/>
    </source>
</evidence>